<comment type="caution">
    <text evidence="1">The sequence shown here is derived from an EMBL/GenBank/DDBJ whole genome shotgun (WGS) entry which is preliminary data.</text>
</comment>
<dbReference type="EMBL" id="LCPB01000014">
    <property type="protein sequence ID" value="KKU89447.1"/>
    <property type="molecule type" value="Genomic_DNA"/>
</dbReference>
<gene>
    <name evidence="1" type="ORF">UY19_C0014G0047</name>
</gene>
<dbReference type="AlphaFoldDB" id="A0A0G1U5S8"/>
<evidence type="ECO:0000313" key="1">
    <source>
        <dbReference type="EMBL" id="KKU89447.1"/>
    </source>
</evidence>
<protein>
    <submittedName>
        <fullName evidence="1">Uncharacterized protein</fullName>
    </submittedName>
</protein>
<dbReference type="Proteomes" id="UP000033882">
    <property type="component" value="Unassembled WGS sequence"/>
</dbReference>
<organism evidence="1 2">
    <name type="scientific">Candidatus Wolfebacteria bacterium GW2011_GWA2_47_9b</name>
    <dbReference type="NCBI Taxonomy" id="1619005"/>
    <lineage>
        <taxon>Bacteria</taxon>
        <taxon>Candidatus Wolfeibacteriota</taxon>
    </lineage>
</organism>
<reference evidence="1 2" key="1">
    <citation type="journal article" date="2015" name="Nature">
        <title>rRNA introns, odd ribosomes, and small enigmatic genomes across a large radiation of phyla.</title>
        <authorList>
            <person name="Brown C.T."/>
            <person name="Hug L.A."/>
            <person name="Thomas B.C."/>
            <person name="Sharon I."/>
            <person name="Castelle C.J."/>
            <person name="Singh A."/>
            <person name="Wilkins M.J."/>
            <person name="Williams K.H."/>
            <person name="Banfield J.F."/>
        </authorList>
    </citation>
    <scope>NUCLEOTIDE SEQUENCE [LARGE SCALE GENOMIC DNA]</scope>
</reference>
<sequence>MKGYHTWKPMHAYVGTWTEPGTSKSYMTNVHDVQCTECHRIVTLPVILMPDELEGCLGTAARPVKKREEDPVGFDKDADYGEGARKVQHLRV</sequence>
<proteinExistence type="predicted"/>
<evidence type="ECO:0000313" key="2">
    <source>
        <dbReference type="Proteomes" id="UP000033882"/>
    </source>
</evidence>
<accession>A0A0G1U5S8</accession>
<name>A0A0G1U5S8_9BACT</name>